<evidence type="ECO:0000256" key="4">
    <source>
        <dbReference type="ARBA" id="ARBA00022679"/>
    </source>
</evidence>
<evidence type="ECO:0000259" key="9">
    <source>
        <dbReference type="PROSITE" id="PS50109"/>
    </source>
</evidence>
<dbReference type="InterPro" id="IPR036890">
    <property type="entry name" value="HATPase_C_sf"/>
</dbReference>
<dbReference type="Proteomes" id="UP001501844">
    <property type="component" value="Unassembled WGS sequence"/>
</dbReference>
<gene>
    <name evidence="10" type="ORF">GCM10023183_36980</name>
</gene>
<evidence type="ECO:0000256" key="5">
    <source>
        <dbReference type="ARBA" id="ARBA00022692"/>
    </source>
</evidence>
<dbReference type="RefSeq" id="WP_345169597.1">
    <property type="nucleotide sequence ID" value="NZ_BAABGX010000003.1"/>
</dbReference>
<feature type="transmembrane region" description="Helical" evidence="8">
    <location>
        <begin position="7"/>
        <end position="30"/>
    </location>
</feature>
<keyword evidence="7 8" id="KW-1133">Transmembrane helix</keyword>
<evidence type="ECO:0000256" key="6">
    <source>
        <dbReference type="ARBA" id="ARBA00022777"/>
    </source>
</evidence>
<keyword evidence="6 10" id="KW-0418">Kinase</keyword>
<keyword evidence="4" id="KW-0808">Transferase</keyword>
<dbReference type="GO" id="GO:0016301">
    <property type="term" value="F:kinase activity"/>
    <property type="evidence" value="ECO:0007669"/>
    <property type="project" value="UniProtKB-KW"/>
</dbReference>
<dbReference type="InterPro" id="IPR005467">
    <property type="entry name" value="His_kinase_dom"/>
</dbReference>
<dbReference type="PANTHER" id="PTHR45436">
    <property type="entry name" value="SENSOR HISTIDINE KINASE YKOH"/>
    <property type="match status" value="1"/>
</dbReference>
<evidence type="ECO:0000256" key="2">
    <source>
        <dbReference type="ARBA" id="ARBA00012438"/>
    </source>
</evidence>
<dbReference type="EMBL" id="BAABGX010000003">
    <property type="protein sequence ID" value="GAA4315950.1"/>
    <property type="molecule type" value="Genomic_DNA"/>
</dbReference>
<feature type="transmembrane region" description="Helical" evidence="8">
    <location>
        <begin position="143"/>
        <end position="162"/>
    </location>
</feature>
<reference evidence="11" key="1">
    <citation type="journal article" date="2019" name="Int. J. Syst. Evol. Microbiol.">
        <title>The Global Catalogue of Microorganisms (GCM) 10K type strain sequencing project: providing services to taxonomists for standard genome sequencing and annotation.</title>
        <authorList>
            <consortium name="The Broad Institute Genomics Platform"/>
            <consortium name="The Broad Institute Genome Sequencing Center for Infectious Disease"/>
            <person name="Wu L."/>
            <person name="Ma J."/>
        </authorList>
    </citation>
    <scope>NUCLEOTIDE SEQUENCE [LARGE SCALE GENOMIC DNA]</scope>
    <source>
        <strain evidence="11">JCM 17917</strain>
    </source>
</reference>
<feature type="domain" description="Histidine kinase" evidence="9">
    <location>
        <begin position="225"/>
        <end position="438"/>
    </location>
</feature>
<dbReference type="InterPro" id="IPR003661">
    <property type="entry name" value="HisK_dim/P_dom"/>
</dbReference>
<accession>A0ABP8G2I4</accession>
<dbReference type="SUPFAM" id="SSF47384">
    <property type="entry name" value="Homodimeric domain of signal transducing histidine kinase"/>
    <property type="match status" value="1"/>
</dbReference>
<dbReference type="InterPro" id="IPR050428">
    <property type="entry name" value="TCS_sensor_his_kinase"/>
</dbReference>
<evidence type="ECO:0000313" key="11">
    <source>
        <dbReference type="Proteomes" id="UP001501844"/>
    </source>
</evidence>
<evidence type="ECO:0000256" key="8">
    <source>
        <dbReference type="SAM" id="Phobius"/>
    </source>
</evidence>
<evidence type="ECO:0000313" key="10">
    <source>
        <dbReference type="EMBL" id="GAA4315950.1"/>
    </source>
</evidence>
<dbReference type="CDD" id="cd00082">
    <property type="entry name" value="HisKA"/>
    <property type="match status" value="1"/>
</dbReference>
<dbReference type="Pfam" id="PF02518">
    <property type="entry name" value="HATPase_c"/>
    <property type="match status" value="1"/>
</dbReference>
<dbReference type="SUPFAM" id="SSF55874">
    <property type="entry name" value="ATPase domain of HSP90 chaperone/DNA topoisomerase II/histidine kinase"/>
    <property type="match status" value="1"/>
</dbReference>
<keyword evidence="3" id="KW-0597">Phosphoprotein</keyword>
<evidence type="ECO:0000256" key="3">
    <source>
        <dbReference type="ARBA" id="ARBA00022553"/>
    </source>
</evidence>
<proteinExistence type="predicted"/>
<evidence type="ECO:0000256" key="1">
    <source>
        <dbReference type="ARBA" id="ARBA00000085"/>
    </source>
</evidence>
<dbReference type="InterPro" id="IPR003594">
    <property type="entry name" value="HATPase_dom"/>
</dbReference>
<dbReference type="Pfam" id="PF00512">
    <property type="entry name" value="HisKA"/>
    <property type="match status" value="1"/>
</dbReference>
<dbReference type="SMART" id="SM00387">
    <property type="entry name" value="HATPase_c"/>
    <property type="match status" value="1"/>
</dbReference>
<name>A0ABP8G2I4_9BACT</name>
<comment type="catalytic activity">
    <reaction evidence="1">
        <text>ATP + protein L-histidine = ADP + protein N-phospho-L-histidine.</text>
        <dbReference type="EC" id="2.7.13.3"/>
    </reaction>
</comment>
<dbReference type="PANTHER" id="PTHR45436:SF5">
    <property type="entry name" value="SENSOR HISTIDINE KINASE TRCS"/>
    <property type="match status" value="1"/>
</dbReference>
<dbReference type="PROSITE" id="PS50109">
    <property type="entry name" value="HIS_KIN"/>
    <property type="match status" value="1"/>
</dbReference>
<dbReference type="InterPro" id="IPR036097">
    <property type="entry name" value="HisK_dim/P_sf"/>
</dbReference>
<dbReference type="Gene3D" id="1.10.287.130">
    <property type="match status" value="1"/>
</dbReference>
<dbReference type="Gene3D" id="3.30.565.10">
    <property type="entry name" value="Histidine kinase-like ATPase, C-terminal domain"/>
    <property type="match status" value="1"/>
</dbReference>
<evidence type="ECO:0000256" key="7">
    <source>
        <dbReference type="ARBA" id="ARBA00022989"/>
    </source>
</evidence>
<keyword evidence="5 8" id="KW-0812">Transmembrane</keyword>
<dbReference type="SMART" id="SM00388">
    <property type="entry name" value="HisKA"/>
    <property type="match status" value="1"/>
</dbReference>
<keyword evidence="8" id="KW-0472">Membrane</keyword>
<protein>
    <recommendedName>
        <fullName evidence="2">histidine kinase</fullName>
        <ecNumber evidence="2">2.7.13.3</ecNumber>
    </recommendedName>
</protein>
<dbReference type="EC" id="2.7.13.3" evidence="2"/>
<sequence length="438" mass="49180">MRLQSKLALFSAASKVVILLVLIAALPTLVNKVALHNADVRLQQKEAIVYQLIEDQGIETYIPEGTTSYGSYNLLKEEFVSLEEINADKVNNGIATALRKVEGDIVEYRLLSSTFDLGDKRYLLEIGRSTETIGENSQTLQTYALFFLVAVVLITVFVDLAYNKVLLKPLTLIVRRLQRVEHPTTFKPHGLNTSTDDFLYLNHTINDMMGQIQEAFQKEKEFIGNVSHELLTPISIMQNRLENLLSDPETPESMLEKLVDNLRTLHRLKGIIQALLLISRIENEQYLKDESVSLEALVREVCEEIADRAEVKEVTLEVHMPVDFVLPKANQSLLFTMLFNVVNNAIKYNQPGGSITIRGESKPEGGYALCVKDTGVGITEEQLPFIFSRFKRFHAPDGESHGLGLPIVQTIAGFHDILLDVQSELGKGTNFCFLFKDA</sequence>
<comment type="caution">
    <text evidence="10">The sequence shown here is derived from an EMBL/GenBank/DDBJ whole genome shotgun (WGS) entry which is preliminary data.</text>
</comment>
<keyword evidence="11" id="KW-1185">Reference proteome</keyword>
<organism evidence="10 11">
    <name type="scientific">Nibribacter koreensis</name>
    <dbReference type="NCBI Taxonomy" id="1084519"/>
    <lineage>
        <taxon>Bacteria</taxon>
        <taxon>Pseudomonadati</taxon>
        <taxon>Bacteroidota</taxon>
        <taxon>Cytophagia</taxon>
        <taxon>Cytophagales</taxon>
        <taxon>Hymenobacteraceae</taxon>
        <taxon>Nibribacter</taxon>
    </lineage>
</organism>